<dbReference type="Pfam" id="PF03466">
    <property type="entry name" value="LysR_substrate"/>
    <property type="match status" value="1"/>
</dbReference>
<evidence type="ECO:0000256" key="3">
    <source>
        <dbReference type="ARBA" id="ARBA00023125"/>
    </source>
</evidence>
<dbReference type="PANTHER" id="PTHR30293:SF2">
    <property type="entry name" value="TRANSCRIPTIONAL ACTIVATOR PROTEIN NHAR"/>
    <property type="match status" value="1"/>
</dbReference>
<comment type="caution">
    <text evidence="7">The sequence shown here is derived from an EMBL/GenBank/DDBJ whole genome shotgun (WGS) entry which is preliminary data.</text>
</comment>
<protein>
    <submittedName>
        <fullName evidence="7">LysR family transcriptional regulator</fullName>
    </submittedName>
</protein>
<gene>
    <name evidence="7" type="ORF">KAK11_02750</name>
</gene>
<dbReference type="SUPFAM" id="SSF53850">
    <property type="entry name" value="Periplasmic binding protein-like II"/>
    <property type="match status" value="1"/>
</dbReference>
<dbReference type="InterPro" id="IPR000847">
    <property type="entry name" value="LysR_HTH_N"/>
</dbReference>
<evidence type="ECO:0000256" key="2">
    <source>
        <dbReference type="ARBA" id="ARBA00023015"/>
    </source>
</evidence>
<dbReference type="InterPro" id="IPR005119">
    <property type="entry name" value="LysR_subst-bd"/>
</dbReference>
<dbReference type="EMBL" id="JAGQDG010000001">
    <property type="protein sequence ID" value="MBQ0934232.1"/>
    <property type="molecule type" value="Genomic_DNA"/>
</dbReference>
<feature type="domain" description="HTH lysR-type" evidence="6">
    <location>
        <begin position="5"/>
        <end position="62"/>
    </location>
</feature>
<dbReference type="RefSeq" id="WP_210805895.1">
    <property type="nucleotide sequence ID" value="NZ_JAGQDG010000001.1"/>
</dbReference>
<keyword evidence="4" id="KW-0010">Activator</keyword>
<proteinExistence type="inferred from homology"/>
<sequence>MSQDLNYRHLYYFWVVAREGGMARAAERLDMAVQTISAQVRELEKSLGHTLLKPAGRGLALTEAGEVALRQAEQIFQLGEALPALVRNAAGRPVVKLAVGVSDNLPKLVIHDLMQPVMTEPTLRLTLLVDEFERLLADLALHKLDVVLADRAAPPNPNLRLYSHALGKSEVAWYAPKAWAPKLRKGFPHSLDEVPVLLPTAHAAVRAPLDHWIERHGLHPEVVGEFEDNALLKAFGASGMGAFPAALSVEDDLLARYPVQRLGICEGVTEHFWAIGTEKKVMHPLVLKLLPR</sequence>
<accession>A0ABS5DSY6</accession>
<evidence type="ECO:0000256" key="1">
    <source>
        <dbReference type="ARBA" id="ARBA00009437"/>
    </source>
</evidence>
<evidence type="ECO:0000259" key="6">
    <source>
        <dbReference type="PROSITE" id="PS50931"/>
    </source>
</evidence>
<dbReference type="InterPro" id="IPR036388">
    <property type="entry name" value="WH-like_DNA-bd_sf"/>
</dbReference>
<evidence type="ECO:0000313" key="7">
    <source>
        <dbReference type="EMBL" id="MBQ0934232.1"/>
    </source>
</evidence>
<keyword evidence="8" id="KW-1185">Reference proteome</keyword>
<comment type="similarity">
    <text evidence="1">Belongs to the LysR transcriptional regulatory family.</text>
</comment>
<evidence type="ECO:0000313" key="8">
    <source>
        <dbReference type="Proteomes" id="UP000672097"/>
    </source>
</evidence>
<keyword evidence="3" id="KW-0238">DNA-binding</keyword>
<evidence type="ECO:0000256" key="5">
    <source>
        <dbReference type="ARBA" id="ARBA00023163"/>
    </source>
</evidence>
<name>A0ABS5DSY6_9BURK</name>
<reference evidence="7 8" key="1">
    <citation type="submission" date="2021-04" db="EMBL/GenBank/DDBJ databases">
        <title>The genome sequence of type strain Ideonella paludis KCTC 32238.</title>
        <authorList>
            <person name="Liu Y."/>
        </authorList>
    </citation>
    <scope>NUCLEOTIDE SEQUENCE [LARGE SCALE GENOMIC DNA]</scope>
    <source>
        <strain evidence="7 8">KCTC 32238</strain>
    </source>
</reference>
<keyword evidence="5" id="KW-0804">Transcription</keyword>
<dbReference type="SUPFAM" id="SSF46785">
    <property type="entry name" value="Winged helix' DNA-binding domain"/>
    <property type="match status" value="1"/>
</dbReference>
<dbReference type="Gene3D" id="3.40.190.290">
    <property type="match status" value="1"/>
</dbReference>
<dbReference type="PROSITE" id="PS50931">
    <property type="entry name" value="HTH_LYSR"/>
    <property type="match status" value="1"/>
</dbReference>
<dbReference type="Proteomes" id="UP000672097">
    <property type="component" value="Unassembled WGS sequence"/>
</dbReference>
<organism evidence="7 8">
    <name type="scientific">Ideonella paludis</name>
    <dbReference type="NCBI Taxonomy" id="1233411"/>
    <lineage>
        <taxon>Bacteria</taxon>
        <taxon>Pseudomonadati</taxon>
        <taxon>Pseudomonadota</taxon>
        <taxon>Betaproteobacteria</taxon>
        <taxon>Burkholderiales</taxon>
        <taxon>Sphaerotilaceae</taxon>
        <taxon>Ideonella</taxon>
    </lineage>
</organism>
<dbReference type="PANTHER" id="PTHR30293">
    <property type="entry name" value="TRANSCRIPTIONAL REGULATORY PROTEIN NAC-RELATED"/>
    <property type="match status" value="1"/>
</dbReference>
<evidence type="ECO:0000256" key="4">
    <source>
        <dbReference type="ARBA" id="ARBA00023159"/>
    </source>
</evidence>
<keyword evidence="2" id="KW-0805">Transcription regulation</keyword>
<dbReference type="Gene3D" id="1.10.10.10">
    <property type="entry name" value="Winged helix-like DNA-binding domain superfamily/Winged helix DNA-binding domain"/>
    <property type="match status" value="1"/>
</dbReference>
<dbReference type="Pfam" id="PF00126">
    <property type="entry name" value="HTH_1"/>
    <property type="match status" value="1"/>
</dbReference>
<dbReference type="InterPro" id="IPR036390">
    <property type="entry name" value="WH_DNA-bd_sf"/>
</dbReference>